<feature type="domain" description="SiaC family regulatory phosphoprotein" evidence="1">
    <location>
        <begin position="7"/>
        <end position="124"/>
    </location>
</feature>
<reference evidence="2 3" key="1">
    <citation type="submission" date="2018-10" db="EMBL/GenBank/DDBJ databases">
        <title>Genomic Encyclopedia of Type Strains, Phase IV (KMG-IV): sequencing the most valuable type-strain genomes for metagenomic binning, comparative biology and taxonomic classification.</title>
        <authorList>
            <person name="Goeker M."/>
        </authorList>
    </citation>
    <scope>NUCLEOTIDE SEQUENCE [LARGE SCALE GENOMIC DNA]</scope>
    <source>
        <strain evidence="2 3">DSM 12769</strain>
    </source>
</reference>
<dbReference type="InterPro" id="IPR018530">
    <property type="entry name" value="SiaC"/>
</dbReference>
<name>A0A498C0X8_9GAMM</name>
<dbReference type="Pfam" id="PF09345">
    <property type="entry name" value="SiaC"/>
    <property type="match status" value="1"/>
</dbReference>
<evidence type="ECO:0000259" key="1">
    <source>
        <dbReference type="Pfam" id="PF09345"/>
    </source>
</evidence>
<sequence>MDAINQQATDRTPRVLFDPQAGRFEMSGESYPEDAASFFGPIMEQLSAFVAEDQGPALHVALEMAYFNSSSAKALMNMFQMLEDAAERGREITVDWYYQAGDDTMEEFGEDFSEDFECAEFRLNERDDASTSI</sequence>
<accession>A0A498C0X8</accession>
<gene>
    <name evidence="2" type="ORF">DFR31_1880</name>
</gene>
<comment type="caution">
    <text evidence="2">The sequence shown here is derived from an EMBL/GenBank/DDBJ whole genome shotgun (WGS) entry which is preliminary data.</text>
</comment>
<dbReference type="AlphaFoldDB" id="A0A498C0X8"/>
<evidence type="ECO:0000313" key="2">
    <source>
        <dbReference type="EMBL" id="RLK48769.1"/>
    </source>
</evidence>
<dbReference type="Proteomes" id="UP000275461">
    <property type="component" value="Unassembled WGS sequence"/>
</dbReference>
<evidence type="ECO:0000313" key="3">
    <source>
        <dbReference type="Proteomes" id="UP000275461"/>
    </source>
</evidence>
<dbReference type="EMBL" id="RCDA01000002">
    <property type="protein sequence ID" value="RLK48769.1"/>
    <property type="molecule type" value="Genomic_DNA"/>
</dbReference>
<protein>
    <submittedName>
        <fullName evidence="2">Uncharacterized protein DUF1987</fullName>
    </submittedName>
</protein>
<proteinExistence type="predicted"/>
<keyword evidence="3" id="KW-1185">Reference proteome</keyword>
<organism evidence="2 3">
    <name type="scientific">Alkalispirillum mobile</name>
    <dbReference type="NCBI Taxonomy" id="85925"/>
    <lineage>
        <taxon>Bacteria</taxon>
        <taxon>Pseudomonadati</taxon>
        <taxon>Pseudomonadota</taxon>
        <taxon>Gammaproteobacteria</taxon>
        <taxon>Chromatiales</taxon>
        <taxon>Ectothiorhodospiraceae</taxon>
        <taxon>Alkalispirillum</taxon>
    </lineage>
</organism>